<organism evidence="2">
    <name type="scientific">Odontella aurita</name>
    <dbReference type="NCBI Taxonomy" id="265563"/>
    <lineage>
        <taxon>Eukaryota</taxon>
        <taxon>Sar</taxon>
        <taxon>Stramenopiles</taxon>
        <taxon>Ochrophyta</taxon>
        <taxon>Bacillariophyta</taxon>
        <taxon>Mediophyceae</taxon>
        <taxon>Biddulphiophycidae</taxon>
        <taxon>Eupodiscales</taxon>
        <taxon>Odontellaceae</taxon>
        <taxon>Odontella</taxon>
    </lineage>
</organism>
<protein>
    <submittedName>
        <fullName evidence="2">Uncharacterized protein</fullName>
    </submittedName>
</protein>
<name>A0A7S4IM50_9STRA</name>
<dbReference type="EMBL" id="HBKQ01018869">
    <property type="protein sequence ID" value="CAE2233281.1"/>
    <property type="molecule type" value="Transcribed_RNA"/>
</dbReference>
<feature type="chain" id="PRO_5030701133" evidence="1">
    <location>
        <begin position="21"/>
        <end position="128"/>
    </location>
</feature>
<reference evidence="2" key="1">
    <citation type="submission" date="2021-01" db="EMBL/GenBank/DDBJ databases">
        <authorList>
            <person name="Corre E."/>
            <person name="Pelletier E."/>
            <person name="Niang G."/>
            <person name="Scheremetjew M."/>
            <person name="Finn R."/>
            <person name="Kale V."/>
            <person name="Holt S."/>
            <person name="Cochrane G."/>
            <person name="Meng A."/>
            <person name="Brown T."/>
            <person name="Cohen L."/>
        </authorList>
    </citation>
    <scope>NUCLEOTIDE SEQUENCE</scope>
    <source>
        <strain evidence="2">Isolate 1302-5</strain>
    </source>
</reference>
<sequence length="128" mass="14541">MILALSIFALCSVLPASSFGLPFRSQPRTKALTNTMSTHFMTATSDLYEPAKRDAQYGKNVAQYLLDLHDSKATFDFCGGMMFQLVLSDMLKDHLTKVAVDESKDQPFIHDSSKMRMFRIPDRYHPRS</sequence>
<keyword evidence="1" id="KW-0732">Signal</keyword>
<evidence type="ECO:0000313" key="2">
    <source>
        <dbReference type="EMBL" id="CAE2233281.1"/>
    </source>
</evidence>
<proteinExistence type="predicted"/>
<feature type="signal peptide" evidence="1">
    <location>
        <begin position="1"/>
        <end position="20"/>
    </location>
</feature>
<evidence type="ECO:0000256" key="1">
    <source>
        <dbReference type="SAM" id="SignalP"/>
    </source>
</evidence>
<gene>
    <name evidence="2" type="ORF">OAUR00152_LOCUS12809</name>
</gene>
<accession>A0A7S4IM50</accession>
<dbReference type="AlphaFoldDB" id="A0A7S4IM50"/>